<dbReference type="OrthoDB" id="9810730at2"/>
<evidence type="ECO:0000313" key="10">
    <source>
        <dbReference type="Proteomes" id="UP000240987"/>
    </source>
</evidence>
<dbReference type="Gene3D" id="1.10.287.130">
    <property type="match status" value="1"/>
</dbReference>
<comment type="caution">
    <text evidence="9">The sequence shown here is derived from an EMBL/GenBank/DDBJ whole genome shotgun (WGS) entry which is preliminary data.</text>
</comment>
<keyword evidence="6" id="KW-0812">Transmembrane</keyword>
<dbReference type="PANTHER" id="PTHR45339">
    <property type="entry name" value="HYBRID SIGNAL TRANSDUCTION HISTIDINE KINASE J"/>
    <property type="match status" value="1"/>
</dbReference>
<sequence>MELERFTKSVIFKKIAVIMGVVMMLSFMATLYITYTSNTHRISKDIQTVMNSSSQLIIDATIFDNTEKSIELNRLFSNYEEIGSVAIYDLNGNLVHFYTNYTMHATTDYHLDYKEGISIYKGDYKLSYSLDFNNLPILKYVVFYFSSNVIKAIYTQLILLLFPFVVLLVYTLYYMYREVTLPLNHLIGELPKVGTGQVSVNSVKKLEGEVTVLAKEIDYADKCIYLHGLKMEALNKKLEARTLALNKALTIKGDFMANMSHEIRTPMNGVLGFIQCLEAQPLDDEAKRQVSYIKESAQSLLSIINEILDYSKLESGNVTLNYTPIAITELVRSSLMTIKYEAEKKSIILDNNIDPNLASHYLGDECRIKQILTNLLGNAVKFTEHGKVTLSVTLINKTKNGTCIHFTVKDTGIGIDLEKQIIIFDSYTQADGSISRKYGGTGLGLSISNSLCKLMGSKLEVKSQPSVETEFYFDVQLDEVAVPIVVKKRSPNFNLSNYANKHILVAEDSMVNQQLVKALLKTLGLTTISMVSDGIQAIDFIKQQKVDLVLMDCQMPNMGGLEATKAIRVLNLCHQPSIIALTANVLDDEKTRCLTAGMNDYIPKPIERAKLFSSLKNAFENGYKQ</sequence>
<dbReference type="Proteomes" id="UP000240987">
    <property type="component" value="Unassembled WGS sequence"/>
</dbReference>
<dbReference type="AlphaFoldDB" id="A0A2T3JMN7"/>
<dbReference type="Pfam" id="PF00072">
    <property type="entry name" value="Response_reg"/>
    <property type="match status" value="1"/>
</dbReference>
<keyword evidence="6" id="KW-0472">Membrane</keyword>
<dbReference type="InterPro" id="IPR001789">
    <property type="entry name" value="Sig_transdc_resp-reg_receiver"/>
</dbReference>
<evidence type="ECO:0000256" key="3">
    <source>
        <dbReference type="ARBA" id="ARBA00022553"/>
    </source>
</evidence>
<name>A0A2T3JMN7_9GAMM</name>
<organism evidence="9 10">
    <name type="scientific">Photobacterium frigidiphilum</name>
    <dbReference type="NCBI Taxonomy" id="264736"/>
    <lineage>
        <taxon>Bacteria</taxon>
        <taxon>Pseudomonadati</taxon>
        <taxon>Pseudomonadota</taxon>
        <taxon>Gammaproteobacteria</taxon>
        <taxon>Vibrionales</taxon>
        <taxon>Vibrionaceae</taxon>
        <taxon>Photobacterium</taxon>
    </lineage>
</organism>
<dbReference type="CDD" id="cd17546">
    <property type="entry name" value="REC_hyHK_CKI1_RcsC-like"/>
    <property type="match status" value="1"/>
</dbReference>
<protein>
    <recommendedName>
        <fullName evidence="2">histidine kinase</fullName>
        <ecNumber evidence="2">2.7.13.3</ecNumber>
    </recommendedName>
</protein>
<evidence type="ECO:0000256" key="2">
    <source>
        <dbReference type="ARBA" id="ARBA00012438"/>
    </source>
</evidence>
<dbReference type="GO" id="GO:0000155">
    <property type="term" value="F:phosphorelay sensor kinase activity"/>
    <property type="evidence" value="ECO:0007669"/>
    <property type="project" value="InterPro"/>
</dbReference>
<dbReference type="InterPro" id="IPR003594">
    <property type="entry name" value="HATPase_dom"/>
</dbReference>
<dbReference type="EC" id="2.7.13.3" evidence="2"/>
<evidence type="ECO:0000259" key="8">
    <source>
        <dbReference type="PROSITE" id="PS50110"/>
    </source>
</evidence>
<feature type="domain" description="Response regulatory" evidence="8">
    <location>
        <begin position="502"/>
        <end position="619"/>
    </location>
</feature>
<dbReference type="PRINTS" id="PR00344">
    <property type="entry name" value="BCTRLSENSOR"/>
</dbReference>
<feature type="modified residue" description="4-aspartylphosphate" evidence="5">
    <location>
        <position position="552"/>
    </location>
</feature>
<evidence type="ECO:0000256" key="6">
    <source>
        <dbReference type="SAM" id="Phobius"/>
    </source>
</evidence>
<dbReference type="CDD" id="cd16922">
    <property type="entry name" value="HATPase_EvgS-ArcB-TorS-like"/>
    <property type="match status" value="1"/>
</dbReference>
<dbReference type="Gene3D" id="3.30.565.10">
    <property type="entry name" value="Histidine kinase-like ATPase, C-terminal domain"/>
    <property type="match status" value="1"/>
</dbReference>
<evidence type="ECO:0000313" key="9">
    <source>
        <dbReference type="EMBL" id="PSU50258.1"/>
    </source>
</evidence>
<keyword evidence="4" id="KW-0902">Two-component regulatory system</keyword>
<evidence type="ECO:0000256" key="5">
    <source>
        <dbReference type="PROSITE-ProRule" id="PRU00169"/>
    </source>
</evidence>
<keyword evidence="9" id="KW-0418">Kinase</keyword>
<evidence type="ECO:0000259" key="7">
    <source>
        <dbReference type="PROSITE" id="PS50109"/>
    </source>
</evidence>
<dbReference type="InterPro" id="IPR011006">
    <property type="entry name" value="CheY-like_superfamily"/>
</dbReference>
<dbReference type="SUPFAM" id="SSF52172">
    <property type="entry name" value="CheY-like"/>
    <property type="match status" value="1"/>
</dbReference>
<dbReference type="FunFam" id="3.30.565.10:FF:000010">
    <property type="entry name" value="Sensor histidine kinase RcsC"/>
    <property type="match status" value="1"/>
</dbReference>
<dbReference type="SUPFAM" id="SSF47384">
    <property type="entry name" value="Homodimeric domain of signal transducing histidine kinase"/>
    <property type="match status" value="1"/>
</dbReference>
<dbReference type="SMART" id="SM00387">
    <property type="entry name" value="HATPase_c"/>
    <property type="match status" value="1"/>
</dbReference>
<feature type="transmembrane region" description="Helical" evidence="6">
    <location>
        <begin position="157"/>
        <end position="176"/>
    </location>
</feature>
<keyword evidence="9" id="KW-0808">Transferase</keyword>
<dbReference type="SUPFAM" id="SSF55874">
    <property type="entry name" value="ATPase domain of HSP90 chaperone/DNA topoisomerase II/histidine kinase"/>
    <property type="match status" value="1"/>
</dbReference>
<proteinExistence type="predicted"/>
<feature type="domain" description="Histidine kinase" evidence="7">
    <location>
        <begin position="258"/>
        <end position="479"/>
    </location>
</feature>
<dbReference type="EMBL" id="PYMJ01000004">
    <property type="protein sequence ID" value="PSU50258.1"/>
    <property type="molecule type" value="Genomic_DNA"/>
</dbReference>
<dbReference type="InterPro" id="IPR003661">
    <property type="entry name" value="HisK_dim/P_dom"/>
</dbReference>
<keyword evidence="3 5" id="KW-0597">Phosphoprotein</keyword>
<evidence type="ECO:0000256" key="1">
    <source>
        <dbReference type="ARBA" id="ARBA00000085"/>
    </source>
</evidence>
<accession>A0A2T3JMN7</accession>
<dbReference type="CDD" id="cd00082">
    <property type="entry name" value="HisKA"/>
    <property type="match status" value="1"/>
</dbReference>
<dbReference type="Pfam" id="PF00512">
    <property type="entry name" value="HisKA"/>
    <property type="match status" value="1"/>
</dbReference>
<keyword evidence="10" id="KW-1185">Reference proteome</keyword>
<dbReference type="SMART" id="SM00388">
    <property type="entry name" value="HisKA"/>
    <property type="match status" value="1"/>
</dbReference>
<dbReference type="RefSeq" id="WP_107241869.1">
    <property type="nucleotide sequence ID" value="NZ_PYMJ01000004.1"/>
</dbReference>
<reference evidence="9 10" key="1">
    <citation type="submission" date="2018-01" db="EMBL/GenBank/DDBJ databases">
        <title>Whole genome sequencing of Histamine producing bacteria.</title>
        <authorList>
            <person name="Butler K."/>
        </authorList>
    </citation>
    <scope>NUCLEOTIDE SEQUENCE [LARGE SCALE GENOMIC DNA]</scope>
    <source>
        <strain evidence="9 10">JCM 12947</strain>
    </source>
</reference>
<dbReference type="InterPro" id="IPR004358">
    <property type="entry name" value="Sig_transdc_His_kin-like_C"/>
</dbReference>
<comment type="catalytic activity">
    <reaction evidence="1">
        <text>ATP + protein L-histidine = ADP + protein N-phospho-L-histidine.</text>
        <dbReference type="EC" id="2.7.13.3"/>
    </reaction>
</comment>
<feature type="transmembrane region" description="Helical" evidence="6">
    <location>
        <begin position="15"/>
        <end position="35"/>
    </location>
</feature>
<gene>
    <name evidence="9" type="ORF">C9J12_05875</name>
</gene>
<evidence type="ECO:0000256" key="4">
    <source>
        <dbReference type="ARBA" id="ARBA00023012"/>
    </source>
</evidence>
<dbReference type="Gene3D" id="3.40.50.2300">
    <property type="match status" value="1"/>
</dbReference>
<keyword evidence="6" id="KW-1133">Transmembrane helix</keyword>
<dbReference type="SMART" id="SM00448">
    <property type="entry name" value="REC"/>
    <property type="match status" value="1"/>
</dbReference>
<dbReference type="Pfam" id="PF02518">
    <property type="entry name" value="HATPase_c"/>
    <property type="match status" value="1"/>
</dbReference>
<dbReference type="PROSITE" id="PS50110">
    <property type="entry name" value="RESPONSE_REGULATORY"/>
    <property type="match status" value="1"/>
</dbReference>
<dbReference type="InterPro" id="IPR005467">
    <property type="entry name" value="His_kinase_dom"/>
</dbReference>
<dbReference type="PROSITE" id="PS50109">
    <property type="entry name" value="HIS_KIN"/>
    <property type="match status" value="1"/>
</dbReference>
<dbReference type="InterPro" id="IPR036890">
    <property type="entry name" value="HATPase_C_sf"/>
</dbReference>
<dbReference type="PANTHER" id="PTHR45339:SF1">
    <property type="entry name" value="HYBRID SIGNAL TRANSDUCTION HISTIDINE KINASE J"/>
    <property type="match status" value="1"/>
</dbReference>
<dbReference type="InterPro" id="IPR036097">
    <property type="entry name" value="HisK_dim/P_sf"/>
</dbReference>